<organism evidence="2 3">
    <name type="scientific">Paeniglutamicibacter gangotriensis</name>
    <dbReference type="NCBI Taxonomy" id="254787"/>
    <lineage>
        <taxon>Bacteria</taxon>
        <taxon>Bacillati</taxon>
        <taxon>Actinomycetota</taxon>
        <taxon>Actinomycetes</taxon>
        <taxon>Micrococcales</taxon>
        <taxon>Micrococcaceae</taxon>
        <taxon>Paeniglutamicibacter</taxon>
    </lineage>
</organism>
<name>A0A5B0EF35_9MICC</name>
<evidence type="ECO:0000259" key="1">
    <source>
        <dbReference type="Pfam" id="PF14280"/>
    </source>
</evidence>
<proteinExistence type="predicted"/>
<sequence>MRRPLKRGAGMTLPIDRENQRTGRIAADLVSAWLQRNHILVRREDQSTDFGVDLELELHEGRSVSGLLVKCQVKGTEGPAFASDDTNLVGIKSTTQNYWATLPLNVMCVLVDLSDEAIYWLPASATLVDTENTSLRFSKAMRADLSPTAFLDALARLAEVPTSSRVLSQVPACTRLFSELSFGFNSVLDQGFEAEADIDGSIRVFYEHLERLCIFTGVEDLPARWLLWERRNSVIQTKLNSNDSGMLDGNLVGEIIRYAVPFYKAALSRVKDCVAASSIEESNPGLAGMLQSGTLDAEVVGEAFERLGAGEHFYLESNTHYSLGMNPAHEDIVFSRELTRRGVAAYNFPGAM</sequence>
<evidence type="ECO:0000313" key="2">
    <source>
        <dbReference type="EMBL" id="KAA0977657.1"/>
    </source>
</evidence>
<accession>A0A5B0EF35</accession>
<dbReference type="Pfam" id="PF14280">
    <property type="entry name" value="DUF4365"/>
    <property type="match status" value="1"/>
</dbReference>
<evidence type="ECO:0000313" key="3">
    <source>
        <dbReference type="Proteomes" id="UP000323856"/>
    </source>
</evidence>
<dbReference type="EMBL" id="VOBL01000006">
    <property type="protein sequence ID" value="KAA0977657.1"/>
    <property type="molecule type" value="Genomic_DNA"/>
</dbReference>
<dbReference type="Proteomes" id="UP000323856">
    <property type="component" value="Unassembled WGS sequence"/>
</dbReference>
<gene>
    <name evidence="2" type="ORF">FQ154_08125</name>
</gene>
<feature type="domain" description="DUF4365" evidence="1">
    <location>
        <begin position="26"/>
        <end position="142"/>
    </location>
</feature>
<protein>
    <submittedName>
        <fullName evidence="2">DUF4365 domain-containing protein</fullName>
    </submittedName>
</protein>
<comment type="caution">
    <text evidence="2">The sequence shown here is derived from an EMBL/GenBank/DDBJ whole genome shotgun (WGS) entry which is preliminary data.</text>
</comment>
<dbReference type="AlphaFoldDB" id="A0A5B0EF35"/>
<dbReference type="OrthoDB" id="1452892at2"/>
<reference evidence="2 3" key="1">
    <citation type="submission" date="2019-07" db="EMBL/GenBank/DDBJ databases">
        <title>Analysis of the biochemical properties, biological activity and biotechnological potential of siderophores and biosurfactants produced by Antarctic psychrotolerant bacteria.</title>
        <authorList>
            <person name="Styczynski M."/>
            <person name="Krucon T."/>
            <person name="Decewicz P."/>
            <person name="Dziewit L."/>
        </authorList>
    </citation>
    <scope>NUCLEOTIDE SEQUENCE [LARGE SCALE GENOMIC DNA]</scope>
    <source>
        <strain evidence="2 3">ANT_H27</strain>
    </source>
</reference>
<dbReference type="InterPro" id="IPR025375">
    <property type="entry name" value="DUF4365"/>
</dbReference>